<gene>
    <name evidence="1" type="ORF">A3B32_00490</name>
</gene>
<name>A0A1F7UYT2_9BACT</name>
<accession>A0A1F7UYT2</accession>
<comment type="caution">
    <text evidence="1">The sequence shown here is derived from an EMBL/GenBank/DDBJ whole genome shotgun (WGS) entry which is preliminary data.</text>
</comment>
<dbReference type="EMBL" id="MGEL01000050">
    <property type="protein sequence ID" value="OGL82928.1"/>
    <property type="molecule type" value="Genomic_DNA"/>
</dbReference>
<evidence type="ECO:0000313" key="2">
    <source>
        <dbReference type="Proteomes" id="UP000176932"/>
    </source>
</evidence>
<organism evidence="1 2">
    <name type="scientific">Candidatus Uhrbacteria bacterium RIFCSPLOWO2_01_FULL_53_9</name>
    <dbReference type="NCBI Taxonomy" id="1802403"/>
    <lineage>
        <taxon>Bacteria</taxon>
        <taxon>Candidatus Uhriibacteriota</taxon>
    </lineage>
</organism>
<reference evidence="1 2" key="1">
    <citation type="journal article" date="2016" name="Nat. Commun.">
        <title>Thousands of microbial genomes shed light on interconnected biogeochemical processes in an aquifer system.</title>
        <authorList>
            <person name="Anantharaman K."/>
            <person name="Brown C.T."/>
            <person name="Hug L.A."/>
            <person name="Sharon I."/>
            <person name="Castelle C.J."/>
            <person name="Probst A.J."/>
            <person name="Thomas B.C."/>
            <person name="Singh A."/>
            <person name="Wilkins M.J."/>
            <person name="Karaoz U."/>
            <person name="Brodie E.L."/>
            <person name="Williams K.H."/>
            <person name="Hubbard S.S."/>
            <person name="Banfield J.F."/>
        </authorList>
    </citation>
    <scope>NUCLEOTIDE SEQUENCE [LARGE SCALE GENOMIC DNA]</scope>
</reference>
<feature type="non-terminal residue" evidence="1">
    <location>
        <position position="1"/>
    </location>
</feature>
<dbReference type="AlphaFoldDB" id="A0A1F7UYT2"/>
<protein>
    <submittedName>
        <fullName evidence="1">Uncharacterized protein</fullName>
    </submittedName>
</protein>
<proteinExistence type="predicted"/>
<dbReference type="Proteomes" id="UP000176932">
    <property type="component" value="Unassembled WGS sequence"/>
</dbReference>
<sequence>KGLAEEHQEGKRKAYLARDPQALVESLERKKQAMERVLPNLRALHVTQKNKPKIQFYDGWESAKGIYRQATHSKEITAIGSTKRLADLDSAFFSDFEKTLKEKGIVLHDILTPNSREIAEHTTKPTLKGLYDFVYFPSNAEDTLTDILIWDDHVALMALEAPIFGTVITNTYIAQSFRMIASTLLHALRG</sequence>
<evidence type="ECO:0000313" key="1">
    <source>
        <dbReference type="EMBL" id="OGL82928.1"/>
    </source>
</evidence>